<keyword evidence="4" id="KW-1185">Reference proteome</keyword>
<dbReference type="EMBL" id="CP063982">
    <property type="protein sequence ID" value="UOD50497.1"/>
    <property type="molecule type" value="Genomic_DNA"/>
</dbReference>
<evidence type="ECO:0000256" key="1">
    <source>
        <dbReference type="ARBA" id="ARBA00006226"/>
    </source>
</evidence>
<accession>A0ABY4AN54</accession>
<dbReference type="Pfam" id="PF05016">
    <property type="entry name" value="ParE_toxin"/>
    <property type="match status" value="1"/>
</dbReference>
<gene>
    <name evidence="3" type="ORF">DHf2319_00705</name>
</gene>
<organism evidence="3 4">
    <name type="scientific">Orrella daihaiensis</name>
    <dbReference type="NCBI Taxonomy" id="2782176"/>
    <lineage>
        <taxon>Bacteria</taxon>
        <taxon>Pseudomonadati</taxon>
        <taxon>Pseudomonadota</taxon>
        <taxon>Betaproteobacteria</taxon>
        <taxon>Burkholderiales</taxon>
        <taxon>Alcaligenaceae</taxon>
        <taxon>Orrella</taxon>
    </lineage>
</organism>
<name>A0ABY4AN54_9BURK</name>
<proteinExistence type="inferred from homology"/>
<dbReference type="InterPro" id="IPR035093">
    <property type="entry name" value="RelE/ParE_toxin_dom_sf"/>
</dbReference>
<dbReference type="RefSeq" id="WP_243478901.1">
    <property type="nucleotide sequence ID" value="NZ_CP063982.1"/>
</dbReference>
<dbReference type="Proteomes" id="UP000831607">
    <property type="component" value="Chromosome"/>
</dbReference>
<reference evidence="3 4" key="1">
    <citation type="submission" date="2020-11" db="EMBL/GenBank/DDBJ databases">
        <title>Algicoccus daihaiensis sp.nov., isolated from Daihai Lake in Inner Mongolia.</title>
        <authorList>
            <person name="Kai J."/>
        </authorList>
    </citation>
    <scope>NUCLEOTIDE SEQUENCE [LARGE SCALE GENOMIC DNA]</scope>
    <source>
        <strain evidence="4">f23</strain>
    </source>
</reference>
<dbReference type="PANTHER" id="PTHR33755:SF8">
    <property type="entry name" value="TOXIN PARE2"/>
    <property type="match status" value="1"/>
</dbReference>
<comment type="similarity">
    <text evidence="1">Belongs to the RelE toxin family.</text>
</comment>
<evidence type="ECO:0000313" key="3">
    <source>
        <dbReference type="EMBL" id="UOD50497.1"/>
    </source>
</evidence>
<dbReference type="Gene3D" id="3.30.2310.20">
    <property type="entry name" value="RelE-like"/>
    <property type="match status" value="1"/>
</dbReference>
<protein>
    <submittedName>
        <fullName evidence="3">Type II toxin-antitoxin system RelE/ParE family toxin</fullName>
    </submittedName>
</protein>
<dbReference type="PANTHER" id="PTHR33755">
    <property type="entry name" value="TOXIN PARE1-RELATED"/>
    <property type="match status" value="1"/>
</dbReference>
<evidence type="ECO:0000313" key="4">
    <source>
        <dbReference type="Proteomes" id="UP000831607"/>
    </source>
</evidence>
<sequence length="112" mass="12793">MRAKAIIPREVAHRDVDEAVAHYLEHASEDVALGFIDALEAAYNHIRRHPATGSSRYAHELDLPGLRSWSVSRYPYIVFYVEQPDYIDVWRVLHGQRDIPAWMQEPGGGPTN</sequence>
<evidence type="ECO:0000256" key="2">
    <source>
        <dbReference type="ARBA" id="ARBA00022649"/>
    </source>
</evidence>
<dbReference type="InterPro" id="IPR051803">
    <property type="entry name" value="TA_system_RelE-like_toxin"/>
</dbReference>
<keyword evidence="2" id="KW-1277">Toxin-antitoxin system</keyword>
<dbReference type="InterPro" id="IPR007712">
    <property type="entry name" value="RelE/ParE_toxin"/>
</dbReference>